<evidence type="ECO:0000256" key="1">
    <source>
        <dbReference type="ARBA" id="ARBA00004141"/>
    </source>
</evidence>
<evidence type="ECO:0000256" key="14">
    <source>
        <dbReference type="ARBA" id="ARBA00023136"/>
    </source>
</evidence>
<dbReference type="Gene3D" id="3.10.120.10">
    <property type="entry name" value="Cytochrome b5-like heme/steroid binding domain"/>
    <property type="match status" value="1"/>
</dbReference>
<dbReference type="SUPFAM" id="SSF55856">
    <property type="entry name" value="Cytochrome b5-like heme/steroid binding domain"/>
    <property type="match status" value="1"/>
</dbReference>
<evidence type="ECO:0000256" key="12">
    <source>
        <dbReference type="ARBA" id="ARBA00023004"/>
    </source>
</evidence>
<dbReference type="InterPro" id="IPR018506">
    <property type="entry name" value="Cyt_B5_heme-BS"/>
</dbReference>
<comment type="caution">
    <text evidence="19">The sequence shown here is derived from an EMBL/GenBank/DDBJ whole genome shotgun (WGS) entry which is preliminary data.</text>
</comment>
<gene>
    <name evidence="19" type="ORF">D6D19_09965</name>
</gene>
<keyword evidence="5 16" id="KW-0349">Heme</keyword>
<evidence type="ECO:0000256" key="16">
    <source>
        <dbReference type="PIRNR" id="PIRNR000345"/>
    </source>
</evidence>
<dbReference type="AlphaFoldDB" id="A0A4S8Z9J1"/>
<dbReference type="InterPro" id="IPR001199">
    <property type="entry name" value="Cyt_B5-like_heme/steroid-bd"/>
</dbReference>
<dbReference type="InterPro" id="IPR005804">
    <property type="entry name" value="FA_desaturase_dom"/>
</dbReference>
<dbReference type="PIRSF" id="PIRSF000345">
    <property type="entry name" value="OLE1"/>
    <property type="match status" value="1"/>
</dbReference>
<dbReference type="PROSITE" id="PS00191">
    <property type="entry name" value="CYTOCHROME_B5_1"/>
    <property type="match status" value="1"/>
</dbReference>
<keyword evidence="6 17" id="KW-0812">Transmembrane</keyword>
<dbReference type="GO" id="GO:0004768">
    <property type="term" value="F:stearoyl-CoA 9-desaturase activity"/>
    <property type="evidence" value="ECO:0007669"/>
    <property type="project" value="UniProtKB-UniRule"/>
</dbReference>
<dbReference type="Pfam" id="PF00487">
    <property type="entry name" value="FA_desaturase"/>
    <property type="match status" value="1"/>
</dbReference>
<dbReference type="GO" id="GO:0020037">
    <property type="term" value="F:heme binding"/>
    <property type="evidence" value="ECO:0007669"/>
    <property type="project" value="InterPro"/>
</dbReference>
<evidence type="ECO:0000256" key="4">
    <source>
        <dbReference type="ARBA" id="ARBA00022516"/>
    </source>
</evidence>
<keyword evidence="10 17" id="KW-1133">Transmembrane helix</keyword>
<comment type="catalytic activity">
    <reaction evidence="16">
        <text>octadecanoyl-CoA + 2 Fe(II)-[cytochrome b5] + O2 + 2 H(+) = (9Z)-octadecenoyl-CoA + 2 Fe(III)-[cytochrome b5] + 2 H2O</text>
        <dbReference type="Rhea" id="RHEA:19721"/>
        <dbReference type="Rhea" id="RHEA-COMP:10438"/>
        <dbReference type="Rhea" id="RHEA-COMP:10439"/>
        <dbReference type="ChEBI" id="CHEBI:15377"/>
        <dbReference type="ChEBI" id="CHEBI:15378"/>
        <dbReference type="ChEBI" id="CHEBI:15379"/>
        <dbReference type="ChEBI" id="CHEBI:29033"/>
        <dbReference type="ChEBI" id="CHEBI:29034"/>
        <dbReference type="ChEBI" id="CHEBI:57387"/>
        <dbReference type="ChEBI" id="CHEBI:57394"/>
        <dbReference type="EC" id="1.14.19.1"/>
    </reaction>
</comment>
<comment type="subcellular location">
    <subcellularLocation>
        <location evidence="1">Membrane</location>
        <topology evidence="1">Multi-pass membrane protein</topology>
    </subcellularLocation>
</comment>
<evidence type="ECO:0000256" key="2">
    <source>
        <dbReference type="ARBA" id="ARBA00009295"/>
    </source>
</evidence>
<evidence type="ECO:0000256" key="6">
    <source>
        <dbReference type="ARBA" id="ARBA00022692"/>
    </source>
</evidence>
<keyword evidence="13 16" id="KW-0443">Lipid metabolism</keyword>
<keyword evidence="15 16" id="KW-0275">Fatty acid biosynthesis</keyword>
<dbReference type="InterPro" id="IPR009160">
    <property type="entry name" value="Acyl-CoA_deSatase_haem/ster-bd"/>
</dbReference>
<dbReference type="FunFam" id="3.10.120.10:FF:000004">
    <property type="entry name" value="Acyl-CoA desaturase"/>
    <property type="match status" value="1"/>
</dbReference>
<keyword evidence="11 16" id="KW-0560">Oxidoreductase</keyword>
<evidence type="ECO:0000256" key="13">
    <source>
        <dbReference type="ARBA" id="ARBA00023098"/>
    </source>
</evidence>
<dbReference type="SMART" id="SM01117">
    <property type="entry name" value="Cyt-b5"/>
    <property type="match status" value="1"/>
</dbReference>
<evidence type="ECO:0000256" key="10">
    <source>
        <dbReference type="ARBA" id="ARBA00022989"/>
    </source>
</evidence>
<evidence type="ECO:0000256" key="9">
    <source>
        <dbReference type="ARBA" id="ARBA00022982"/>
    </source>
</evidence>
<keyword evidence="12 16" id="KW-0408">Iron</keyword>
<evidence type="ECO:0000256" key="5">
    <source>
        <dbReference type="ARBA" id="ARBA00022617"/>
    </source>
</evidence>
<feature type="transmembrane region" description="Helical" evidence="17">
    <location>
        <begin position="44"/>
        <end position="61"/>
    </location>
</feature>
<feature type="transmembrane region" description="Helical" evidence="17">
    <location>
        <begin position="73"/>
        <end position="92"/>
    </location>
</feature>
<protein>
    <recommendedName>
        <fullName evidence="16">Acyl-CoA desaturase</fullName>
        <ecNumber evidence="16">1.14.19.1</ecNumber>
    </recommendedName>
</protein>
<keyword evidence="4 16" id="KW-0444">Lipid biosynthesis</keyword>
<dbReference type="PRINTS" id="PR00075">
    <property type="entry name" value="FACDDSATRASE"/>
</dbReference>
<dbReference type="EC" id="1.14.19.1" evidence="16"/>
<proteinExistence type="inferred from homology"/>
<evidence type="ECO:0000256" key="17">
    <source>
        <dbReference type="SAM" id="Phobius"/>
    </source>
</evidence>
<comment type="function">
    <text evidence="16">Stearoyl-CoA desaturase that utilizes O(2) and electrons from reduced cytochrome b5 to introduce the first double bond into saturated fatty acyl-CoA substrates.</text>
</comment>
<dbReference type="PROSITE" id="PS50255">
    <property type="entry name" value="CYTOCHROME_B5_2"/>
    <property type="match status" value="1"/>
</dbReference>
<dbReference type="GO" id="GO:0005506">
    <property type="term" value="F:iron ion binding"/>
    <property type="evidence" value="ECO:0007669"/>
    <property type="project" value="TreeGrafter"/>
</dbReference>
<evidence type="ECO:0000256" key="7">
    <source>
        <dbReference type="ARBA" id="ARBA00022723"/>
    </source>
</evidence>
<dbReference type="EMBL" id="QZAO01000638">
    <property type="protein sequence ID" value="THW61447.1"/>
    <property type="molecule type" value="Genomic_DNA"/>
</dbReference>
<dbReference type="Pfam" id="PF00173">
    <property type="entry name" value="Cyt-b5"/>
    <property type="match status" value="1"/>
</dbReference>
<name>A0A4S8Z9J1_AURPU</name>
<evidence type="ECO:0000313" key="19">
    <source>
        <dbReference type="EMBL" id="THW61447.1"/>
    </source>
</evidence>
<dbReference type="CDD" id="cd03505">
    <property type="entry name" value="Delta9-FADS-like"/>
    <property type="match status" value="1"/>
</dbReference>
<dbReference type="PANTHER" id="PTHR11351:SF31">
    <property type="entry name" value="DESATURASE 1, ISOFORM A-RELATED"/>
    <property type="match status" value="1"/>
</dbReference>
<comment type="similarity">
    <text evidence="2 16">Belongs to the fatty acid desaturase type 1 family.</text>
</comment>
<dbReference type="InterPro" id="IPR015876">
    <property type="entry name" value="Acyl-CoA_DS"/>
</dbReference>
<dbReference type="PANTHER" id="PTHR11351">
    <property type="entry name" value="ACYL-COA DESATURASE"/>
    <property type="match status" value="1"/>
</dbReference>
<evidence type="ECO:0000256" key="8">
    <source>
        <dbReference type="ARBA" id="ARBA00022832"/>
    </source>
</evidence>
<dbReference type="Proteomes" id="UP000308802">
    <property type="component" value="Unassembled WGS sequence"/>
</dbReference>
<keyword evidence="14 17" id="KW-0472">Membrane</keyword>
<dbReference type="GO" id="GO:0005789">
    <property type="term" value="C:endoplasmic reticulum membrane"/>
    <property type="evidence" value="ECO:0007669"/>
    <property type="project" value="TreeGrafter"/>
</dbReference>
<evidence type="ECO:0000256" key="3">
    <source>
        <dbReference type="ARBA" id="ARBA00022448"/>
    </source>
</evidence>
<dbReference type="InterPro" id="IPR036400">
    <property type="entry name" value="Cyt_B5-like_heme/steroid_sf"/>
</dbReference>
<feature type="domain" description="Cytochrome b5 heme-binding" evidence="18">
    <location>
        <begin position="340"/>
        <end position="419"/>
    </location>
</feature>
<keyword evidence="7 16" id="KW-0479">Metal-binding</keyword>
<keyword evidence="9 16" id="KW-0249">Electron transport</keyword>
<evidence type="ECO:0000259" key="18">
    <source>
        <dbReference type="PROSITE" id="PS50255"/>
    </source>
</evidence>
<evidence type="ECO:0000313" key="20">
    <source>
        <dbReference type="Proteomes" id="UP000308802"/>
    </source>
</evidence>
<feature type="transmembrane region" description="Helical" evidence="17">
    <location>
        <begin position="186"/>
        <end position="207"/>
    </location>
</feature>
<sequence>MKIKFRSWIAVCQTLTMELSKNMPTETQLLKSKISEILYWPKRIDWINVIFLIALPVWAAYQALYTPLRLNTFLLSVFFYSFTGISVTAGYHRLWSHTSYSASWPLRLTFALGGAAAFQHSIRWWATKHRAHHRFTDTSKDPYAAHLGFWHAHMGWLVFKQDQKIIGRVNVYDLDQDRIVMWQHKYLLPLQLLLGYMLPISIAHYCWNDIRGGLIYASVIRIFLAHQATFFVNSLAHYIGDKPFDDRHTPCDSLITALFTFGEGYHNFHHTFPNDFRNAIEWWQYDPCKWLIAGWKSAGLAWDLKSFQYGEIEKRRVQQARKMLDKKAGVLDWGVPIETLPVIEWSEFLRLAKEEGRSLVVIAGVVHDVEKFLDEHPGGKFFVKSAIGKDATATFNGGVYSHSLTATNLLATMRVAVIRGGGEVESFK</sequence>
<reference evidence="19 20" key="1">
    <citation type="submission" date="2018-10" db="EMBL/GenBank/DDBJ databases">
        <title>Fifty Aureobasidium pullulans genomes reveal a recombining polyextremotolerant generalist.</title>
        <authorList>
            <person name="Gostincar C."/>
            <person name="Turk M."/>
            <person name="Zajc J."/>
            <person name="Gunde-Cimerman N."/>
        </authorList>
    </citation>
    <scope>NUCLEOTIDE SEQUENCE [LARGE SCALE GENOMIC DNA]</scope>
    <source>
        <strain evidence="19 20">EXF-10659</strain>
    </source>
</reference>
<evidence type="ECO:0000256" key="11">
    <source>
        <dbReference type="ARBA" id="ARBA00023002"/>
    </source>
</evidence>
<organism evidence="19 20">
    <name type="scientific">Aureobasidium pullulans</name>
    <name type="common">Black yeast</name>
    <name type="synonym">Pullularia pullulans</name>
    <dbReference type="NCBI Taxonomy" id="5580"/>
    <lineage>
        <taxon>Eukaryota</taxon>
        <taxon>Fungi</taxon>
        <taxon>Dikarya</taxon>
        <taxon>Ascomycota</taxon>
        <taxon>Pezizomycotina</taxon>
        <taxon>Dothideomycetes</taxon>
        <taxon>Dothideomycetidae</taxon>
        <taxon>Dothideales</taxon>
        <taxon>Saccotheciaceae</taxon>
        <taxon>Aureobasidium</taxon>
    </lineage>
</organism>
<keyword evidence="3 16" id="KW-0813">Transport</keyword>
<dbReference type="GO" id="GO:0006636">
    <property type="term" value="P:unsaturated fatty acid biosynthetic process"/>
    <property type="evidence" value="ECO:0007669"/>
    <property type="project" value="UniProtKB-UniRule"/>
</dbReference>
<comment type="cofactor">
    <cofactor evidence="16">
        <name>Fe(2+)</name>
        <dbReference type="ChEBI" id="CHEBI:29033"/>
    </cofactor>
    <text evidence="16">Expected to bind 2 Fe(2+) ions per subunit.</text>
</comment>
<accession>A0A4S8Z9J1</accession>
<keyword evidence="8 16" id="KW-0276">Fatty acid metabolism</keyword>
<evidence type="ECO:0000256" key="15">
    <source>
        <dbReference type="ARBA" id="ARBA00023160"/>
    </source>
</evidence>